<keyword evidence="4" id="KW-1185">Reference proteome</keyword>
<dbReference type="SUPFAM" id="SSF55729">
    <property type="entry name" value="Acyl-CoA N-acyltransferases (Nat)"/>
    <property type="match status" value="1"/>
</dbReference>
<dbReference type="InterPro" id="IPR016181">
    <property type="entry name" value="Acyl_CoA_acyltransferase"/>
</dbReference>
<accession>A0A1V4ISU8</accession>
<keyword evidence="3" id="KW-0012">Acyltransferase</keyword>
<keyword evidence="1 3" id="KW-0808">Transferase</keyword>
<evidence type="ECO:0000259" key="2">
    <source>
        <dbReference type="PROSITE" id="PS51186"/>
    </source>
</evidence>
<dbReference type="GO" id="GO:0008080">
    <property type="term" value="F:N-acetyltransferase activity"/>
    <property type="evidence" value="ECO:0007669"/>
    <property type="project" value="InterPro"/>
</dbReference>
<proteinExistence type="predicted"/>
<sequence>MDEELNKRYGKLQKQYDKFNKLDYIKDVVVIYKDNIAAGCGAFKKYNDRTIEIKRIFVKEAYRGQGLSKLLLAKLEQFGIEKGFKYAVLETGVKQNEAIGLYESSGYTVIDNFGQYEGNSNSICFKKAL</sequence>
<protein>
    <submittedName>
        <fullName evidence="3">Putative N-acetyltransferase YsnE</fullName>
        <ecNumber evidence="3">2.3.1.-</ecNumber>
    </submittedName>
</protein>
<dbReference type="PANTHER" id="PTHR13947">
    <property type="entry name" value="GNAT FAMILY N-ACETYLTRANSFERASE"/>
    <property type="match status" value="1"/>
</dbReference>
<reference evidence="3 4" key="1">
    <citation type="submission" date="2017-03" db="EMBL/GenBank/DDBJ databases">
        <title>Genome sequence of Clostridium oryzae DSM 28571.</title>
        <authorList>
            <person name="Poehlein A."/>
            <person name="Daniel R."/>
        </authorList>
    </citation>
    <scope>NUCLEOTIDE SEQUENCE [LARGE SCALE GENOMIC DNA]</scope>
    <source>
        <strain evidence="3 4">DSM 28571</strain>
    </source>
</reference>
<dbReference type="AlphaFoldDB" id="A0A1V4ISU8"/>
<dbReference type="EC" id="2.3.1.-" evidence="3"/>
<dbReference type="Gene3D" id="3.40.630.30">
    <property type="match status" value="1"/>
</dbReference>
<dbReference type="Pfam" id="PF00583">
    <property type="entry name" value="Acetyltransf_1"/>
    <property type="match status" value="1"/>
</dbReference>
<dbReference type="PANTHER" id="PTHR13947:SF37">
    <property type="entry name" value="LD18367P"/>
    <property type="match status" value="1"/>
</dbReference>
<dbReference type="InterPro" id="IPR000182">
    <property type="entry name" value="GNAT_dom"/>
</dbReference>
<dbReference type="OrthoDB" id="67353at2"/>
<dbReference type="Proteomes" id="UP000190080">
    <property type="component" value="Unassembled WGS sequence"/>
</dbReference>
<dbReference type="STRING" id="1450648.CLORY_14990"/>
<dbReference type="PROSITE" id="PS51186">
    <property type="entry name" value="GNAT"/>
    <property type="match status" value="1"/>
</dbReference>
<evidence type="ECO:0000313" key="4">
    <source>
        <dbReference type="Proteomes" id="UP000190080"/>
    </source>
</evidence>
<evidence type="ECO:0000256" key="1">
    <source>
        <dbReference type="ARBA" id="ARBA00022679"/>
    </source>
</evidence>
<evidence type="ECO:0000313" key="3">
    <source>
        <dbReference type="EMBL" id="OPJ62875.1"/>
    </source>
</evidence>
<dbReference type="CDD" id="cd04301">
    <property type="entry name" value="NAT_SF"/>
    <property type="match status" value="1"/>
</dbReference>
<feature type="domain" description="N-acetyltransferase" evidence="2">
    <location>
        <begin position="1"/>
        <end position="129"/>
    </location>
</feature>
<dbReference type="EMBL" id="MZGV01000012">
    <property type="protein sequence ID" value="OPJ62875.1"/>
    <property type="molecule type" value="Genomic_DNA"/>
</dbReference>
<dbReference type="InterPro" id="IPR050769">
    <property type="entry name" value="NAT_camello-type"/>
</dbReference>
<gene>
    <name evidence="3" type="primary">ysnE</name>
    <name evidence="3" type="ORF">CLORY_14990</name>
</gene>
<dbReference type="RefSeq" id="WP_079422909.1">
    <property type="nucleotide sequence ID" value="NZ_MZGV01000012.1"/>
</dbReference>
<comment type="caution">
    <text evidence="3">The sequence shown here is derived from an EMBL/GenBank/DDBJ whole genome shotgun (WGS) entry which is preliminary data.</text>
</comment>
<organism evidence="3 4">
    <name type="scientific">Clostridium oryzae</name>
    <dbReference type="NCBI Taxonomy" id="1450648"/>
    <lineage>
        <taxon>Bacteria</taxon>
        <taxon>Bacillati</taxon>
        <taxon>Bacillota</taxon>
        <taxon>Clostridia</taxon>
        <taxon>Eubacteriales</taxon>
        <taxon>Clostridiaceae</taxon>
        <taxon>Clostridium</taxon>
    </lineage>
</organism>
<name>A0A1V4ISU8_9CLOT</name>